<dbReference type="GO" id="GO:0000987">
    <property type="term" value="F:cis-regulatory region sequence-specific DNA binding"/>
    <property type="evidence" value="ECO:0007669"/>
    <property type="project" value="InterPro"/>
</dbReference>
<protein>
    <submittedName>
        <fullName evidence="3">Damage-inducible protein</fullName>
    </submittedName>
</protein>
<dbReference type="EMBL" id="MXAV01000040">
    <property type="protein sequence ID" value="PKY10176.1"/>
    <property type="molecule type" value="Genomic_DNA"/>
</dbReference>
<dbReference type="AlphaFoldDB" id="A0A2I1DJZ5"/>
<dbReference type="Pfam" id="PF04221">
    <property type="entry name" value="RelB"/>
    <property type="match status" value="1"/>
</dbReference>
<dbReference type="RefSeq" id="WP_101538297.1">
    <property type="nucleotide sequence ID" value="NZ_MXAV01000040.1"/>
</dbReference>
<name>A0A2I1DJZ5_9PROT</name>
<gene>
    <name evidence="3" type="ORF">B1757_10655</name>
</gene>
<dbReference type="Gene3D" id="1.10.1220.10">
    <property type="entry name" value="Met repressor-like"/>
    <property type="match status" value="1"/>
</dbReference>
<comment type="caution">
    <text evidence="3">The sequence shown here is derived from an EMBL/GenBank/DDBJ whole genome shotgun (WGS) entry which is preliminary data.</text>
</comment>
<dbReference type="PIRSF" id="PIRSF003108">
    <property type="entry name" value="DinJ"/>
    <property type="match status" value="1"/>
</dbReference>
<dbReference type="Proteomes" id="UP000234329">
    <property type="component" value="Unassembled WGS sequence"/>
</dbReference>
<dbReference type="InterPro" id="IPR026262">
    <property type="entry name" value="DinJ"/>
</dbReference>
<keyword evidence="4" id="KW-1185">Reference proteome</keyword>
<reference evidence="3 4" key="1">
    <citation type="submission" date="2017-03" db="EMBL/GenBank/DDBJ databases">
        <title>Draft genime sequence of the acidophilic sulfur-oxidizing bacterium Acidithiobacillus sp. SH, isolated from seawater.</title>
        <authorList>
            <person name="Sharmin S."/>
            <person name="Tokuhisa M."/>
            <person name="Kanao T."/>
            <person name="Kamimura K."/>
        </authorList>
    </citation>
    <scope>NUCLEOTIDE SEQUENCE [LARGE SCALE GENOMIC DNA]</scope>
    <source>
        <strain evidence="3 4">SH</strain>
    </source>
</reference>
<dbReference type="InterPro" id="IPR013321">
    <property type="entry name" value="Arc_rbn_hlx_hlx"/>
</dbReference>
<organism evidence="3 4">
    <name type="scientific">Acidithiobacillus marinus</name>
    <dbReference type="NCBI Taxonomy" id="187490"/>
    <lineage>
        <taxon>Bacteria</taxon>
        <taxon>Pseudomonadati</taxon>
        <taxon>Pseudomonadota</taxon>
        <taxon>Acidithiobacillia</taxon>
        <taxon>Acidithiobacillales</taxon>
        <taxon>Acidithiobacillaceae</taxon>
        <taxon>Acidithiobacillus</taxon>
    </lineage>
</organism>
<sequence>MTATTTMIHVRVDENIKAQAAETLASMGLSVSDAIRVFLTRVVAEKEMPFAIKAPNATSLVAIAEADQIIKSRRARFANADTLLNDLEEASRK</sequence>
<dbReference type="OrthoDB" id="1666683at2"/>
<dbReference type="GO" id="GO:0006355">
    <property type="term" value="P:regulation of DNA-templated transcription"/>
    <property type="evidence" value="ECO:0007669"/>
    <property type="project" value="InterPro"/>
</dbReference>
<evidence type="ECO:0000313" key="4">
    <source>
        <dbReference type="Proteomes" id="UP000234329"/>
    </source>
</evidence>
<accession>A0A2I1DJZ5</accession>
<dbReference type="NCBIfam" id="TIGR02384">
    <property type="entry name" value="RelB_DinJ"/>
    <property type="match status" value="1"/>
</dbReference>
<dbReference type="GO" id="GO:0006351">
    <property type="term" value="P:DNA-templated transcription"/>
    <property type="evidence" value="ECO:0007669"/>
    <property type="project" value="TreeGrafter"/>
</dbReference>
<dbReference type="InParanoid" id="A0A2I1DJZ5"/>
<evidence type="ECO:0000256" key="2">
    <source>
        <dbReference type="ARBA" id="ARBA00022649"/>
    </source>
</evidence>
<dbReference type="PANTHER" id="PTHR38781">
    <property type="entry name" value="ANTITOXIN DINJ-RELATED"/>
    <property type="match status" value="1"/>
</dbReference>
<dbReference type="PANTHER" id="PTHR38781:SF1">
    <property type="entry name" value="ANTITOXIN DINJ-RELATED"/>
    <property type="match status" value="1"/>
</dbReference>
<dbReference type="InterPro" id="IPR007337">
    <property type="entry name" value="RelB/DinJ"/>
</dbReference>
<keyword evidence="2" id="KW-1277">Toxin-antitoxin system</keyword>
<evidence type="ECO:0000313" key="3">
    <source>
        <dbReference type="EMBL" id="PKY10176.1"/>
    </source>
</evidence>
<dbReference type="GO" id="GO:0044010">
    <property type="term" value="P:single-species biofilm formation"/>
    <property type="evidence" value="ECO:0007669"/>
    <property type="project" value="InterPro"/>
</dbReference>
<comment type="similarity">
    <text evidence="1">Belongs to the RelB/DinJ antitoxin family.</text>
</comment>
<proteinExistence type="inferred from homology"/>
<evidence type="ECO:0000256" key="1">
    <source>
        <dbReference type="ARBA" id="ARBA00010562"/>
    </source>
</evidence>
<dbReference type="GO" id="GO:0015643">
    <property type="term" value="F:toxic substance binding"/>
    <property type="evidence" value="ECO:0007669"/>
    <property type="project" value="InterPro"/>
</dbReference>